<dbReference type="OrthoDB" id="184064at2759"/>
<name>A0A1R2BSY0_9CILI</name>
<sequence>MIEGEIAKKCPEIYEKLKSLDTNVDWNEAFSHLEKLNWLLPPESILHVLQNAFKLIDDVSVDRFSIIKLDAVKFHINSLVFNLCTQKKNLKRFVDDFSELTESMIFFRTHFSVPVTMIEPLFCLISELINTCFMHIEAQFLSTAKKSISQHLSDLFYNAYISPVLYELSQSQKGIELINKYPKPRYIYIPYFSKVPNTTNRYYGEYKENLKHGFGLQSLTNGDFYKGEFFEGHMQGKGLYFWSHGGIYEGEFKNGHINGFGTEQYASGNTYTGDFLNGKKHGRGEMKFSNGDKYIGEWKDNYMEGEGEYFWSSGVVYKGWFAKDKRHGKGEITMDNGQKYDLEWDYDELV</sequence>
<keyword evidence="3" id="KW-1185">Reference proteome</keyword>
<reference evidence="2 3" key="1">
    <citation type="submission" date="2016-11" db="EMBL/GenBank/DDBJ databases">
        <title>The macronuclear genome of Stentor coeruleus: a giant cell with tiny introns.</title>
        <authorList>
            <person name="Slabodnick M."/>
            <person name="Ruby J.G."/>
            <person name="Reiff S.B."/>
            <person name="Swart E.C."/>
            <person name="Gosai S."/>
            <person name="Prabakaran S."/>
            <person name="Witkowska E."/>
            <person name="Larue G.E."/>
            <person name="Fisher S."/>
            <person name="Freeman R.M."/>
            <person name="Gunawardena J."/>
            <person name="Chu W."/>
            <person name="Stover N.A."/>
            <person name="Gregory B.D."/>
            <person name="Nowacki M."/>
            <person name="Derisi J."/>
            <person name="Roy S.W."/>
            <person name="Marshall W.F."/>
            <person name="Sood P."/>
        </authorList>
    </citation>
    <scope>NUCLEOTIDE SEQUENCE [LARGE SCALE GENOMIC DNA]</scope>
    <source>
        <strain evidence="2">WM001</strain>
    </source>
</reference>
<dbReference type="AlphaFoldDB" id="A0A1R2BSY0"/>
<keyword evidence="1" id="KW-0677">Repeat</keyword>
<dbReference type="SUPFAM" id="SSF82185">
    <property type="entry name" value="Histone H3 K4-specific methyltransferase SET7/9 N-terminal domain"/>
    <property type="match status" value="1"/>
</dbReference>
<dbReference type="Gene3D" id="2.20.110.10">
    <property type="entry name" value="Histone H3 K4-specific methyltransferase SET7/9 N-terminal domain"/>
    <property type="match status" value="3"/>
</dbReference>
<dbReference type="PANTHER" id="PTHR23084:SF263">
    <property type="entry name" value="MORN REPEAT-CONTAINING PROTEIN 1"/>
    <property type="match status" value="1"/>
</dbReference>
<dbReference type="SMART" id="SM00698">
    <property type="entry name" value="MORN"/>
    <property type="match status" value="6"/>
</dbReference>
<evidence type="ECO:0000256" key="1">
    <source>
        <dbReference type="ARBA" id="ARBA00022737"/>
    </source>
</evidence>
<accession>A0A1R2BSY0</accession>
<evidence type="ECO:0000313" key="3">
    <source>
        <dbReference type="Proteomes" id="UP000187209"/>
    </source>
</evidence>
<comment type="caution">
    <text evidence="2">The sequence shown here is derived from an EMBL/GenBank/DDBJ whole genome shotgun (WGS) entry which is preliminary data.</text>
</comment>
<dbReference type="EMBL" id="MPUH01000450">
    <property type="protein sequence ID" value="OMJ79860.1"/>
    <property type="molecule type" value="Genomic_DNA"/>
</dbReference>
<evidence type="ECO:0000313" key="2">
    <source>
        <dbReference type="EMBL" id="OMJ79860.1"/>
    </source>
</evidence>
<gene>
    <name evidence="2" type="ORF">SteCoe_20001</name>
</gene>
<dbReference type="Pfam" id="PF02493">
    <property type="entry name" value="MORN"/>
    <property type="match status" value="6"/>
</dbReference>
<organism evidence="2 3">
    <name type="scientific">Stentor coeruleus</name>
    <dbReference type="NCBI Taxonomy" id="5963"/>
    <lineage>
        <taxon>Eukaryota</taxon>
        <taxon>Sar</taxon>
        <taxon>Alveolata</taxon>
        <taxon>Ciliophora</taxon>
        <taxon>Postciliodesmatophora</taxon>
        <taxon>Heterotrichea</taxon>
        <taxon>Heterotrichida</taxon>
        <taxon>Stentoridae</taxon>
        <taxon>Stentor</taxon>
    </lineage>
</organism>
<dbReference type="InterPro" id="IPR003409">
    <property type="entry name" value="MORN"/>
</dbReference>
<protein>
    <submittedName>
        <fullName evidence="2">Uncharacterized protein</fullName>
    </submittedName>
</protein>
<dbReference type="PANTHER" id="PTHR23084">
    <property type="entry name" value="PHOSPHATIDYLINOSITOL-4-PHOSPHATE 5-KINASE RELATED"/>
    <property type="match status" value="1"/>
</dbReference>
<dbReference type="Proteomes" id="UP000187209">
    <property type="component" value="Unassembled WGS sequence"/>
</dbReference>
<proteinExistence type="predicted"/>